<evidence type="ECO:0000313" key="3">
    <source>
        <dbReference type="Proteomes" id="UP000284375"/>
    </source>
</evidence>
<feature type="region of interest" description="Disordered" evidence="1">
    <location>
        <begin position="1133"/>
        <end position="1197"/>
    </location>
</feature>
<dbReference type="OrthoDB" id="3819888at2759"/>
<evidence type="ECO:0000256" key="1">
    <source>
        <dbReference type="SAM" id="MobiDB-lite"/>
    </source>
</evidence>
<evidence type="ECO:0000313" key="2">
    <source>
        <dbReference type="EMBL" id="ROW00717.1"/>
    </source>
</evidence>
<feature type="compositionally biased region" description="Polar residues" evidence="1">
    <location>
        <begin position="1133"/>
        <end position="1144"/>
    </location>
</feature>
<feature type="compositionally biased region" description="Low complexity" evidence="1">
    <location>
        <begin position="1215"/>
        <end position="1242"/>
    </location>
</feature>
<protein>
    <submittedName>
        <fullName evidence="2">Uncharacterized protein</fullName>
    </submittedName>
</protein>
<feature type="compositionally biased region" description="Polar residues" evidence="1">
    <location>
        <begin position="1243"/>
        <end position="1253"/>
    </location>
</feature>
<feature type="region of interest" description="Disordered" evidence="1">
    <location>
        <begin position="1215"/>
        <end position="1279"/>
    </location>
</feature>
<dbReference type="STRING" id="252740.A0A423WBH0"/>
<feature type="compositionally biased region" description="Low complexity" evidence="1">
    <location>
        <begin position="1400"/>
        <end position="1418"/>
    </location>
</feature>
<gene>
    <name evidence="2" type="ORF">VSDG_03344</name>
</gene>
<keyword evidence="3" id="KW-1185">Reference proteome</keyword>
<feature type="compositionally biased region" description="Basic and acidic residues" evidence="1">
    <location>
        <begin position="1435"/>
        <end position="1444"/>
    </location>
</feature>
<organism evidence="2 3">
    <name type="scientific">Cytospora chrysosperma</name>
    <name type="common">Cytospora canker fungus</name>
    <name type="synonym">Sphaeria chrysosperma</name>
    <dbReference type="NCBI Taxonomy" id="252740"/>
    <lineage>
        <taxon>Eukaryota</taxon>
        <taxon>Fungi</taxon>
        <taxon>Dikarya</taxon>
        <taxon>Ascomycota</taxon>
        <taxon>Pezizomycotina</taxon>
        <taxon>Sordariomycetes</taxon>
        <taxon>Sordariomycetidae</taxon>
        <taxon>Diaporthales</taxon>
        <taxon>Cytosporaceae</taxon>
        <taxon>Cytospora</taxon>
    </lineage>
</organism>
<dbReference type="Proteomes" id="UP000284375">
    <property type="component" value="Unassembled WGS sequence"/>
</dbReference>
<feature type="region of interest" description="Disordered" evidence="1">
    <location>
        <begin position="1375"/>
        <end position="1444"/>
    </location>
</feature>
<comment type="caution">
    <text evidence="2">The sequence shown here is derived from an EMBL/GenBank/DDBJ whole genome shotgun (WGS) entry which is preliminary data.</text>
</comment>
<accession>A0A423WBH0</accession>
<reference evidence="2 3" key="1">
    <citation type="submission" date="2015-09" db="EMBL/GenBank/DDBJ databases">
        <title>Host preference determinants of Valsa canker pathogens revealed by comparative genomics.</title>
        <authorList>
            <person name="Yin Z."/>
            <person name="Huang L."/>
        </authorList>
    </citation>
    <scope>NUCLEOTIDE SEQUENCE [LARGE SCALE GENOMIC DNA]</scope>
    <source>
        <strain evidence="2 3">YSFL</strain>
    </source>
</reference>
<dbReference type="EMBL" id="LJZO01000008">
    <property type="protein sequence ID" value="ROW00717.1"/>
    <property type="molecule type" value="Genomic_DNA"/>
</dbReference>
<sequence length="1625" mass="180426">MEPSGDPLGGGELREGYATIDFGSTATRTCVAITRTDLATGTRSSPEVLQIQEHRAKRDPETRFERGEYPSVGCPFDGPPYYIGFDAASQSAKRVISLKGIPYFRTLDDDEHPFTEALYTYYDSLPCDDAKVKFAKVLDDMLLAFFTSVVNRIIERSELEVGGFTLRKIALCVPNTWSARENDIQEYLSPIIDKTVVGRNIETMFMFEAQAQAQFMIHRYPEVLRPYEYLMVLDFGGHSMGGSDGELKWGCSDRPRFFSPDDSDFGTRGGYELWELLIGHGLDEARKTRKGKQRFPDKDWHLVKAALLKQFFLKKTNTDYKSDRRLKVELDEILDPSSVRAETTYMVRLPGDQVLNAWNLAFRDVIDMAKKNITRMAQRNKRMLILLSGGSIENLRAKEEIEGYCAKLRLRAIGANIECTHISDKIDVVASKWLIAEGGARCLAATMDVEEFFDRGGALALRMSTKEDGAEQSSSVEIEITDDKKCRLIADPLYRRPQEGGLKLFTKDCYDIWDMSLEYEATAGAEFPSRIPNGKYILEVAEMVYARTDAEIILRLRPKATRARKAKGSRPPQRGGNNPPALDKGQSLIFQVPLASEGSNNLVELDRDLVQGRVWRFEDNLKASAAEEQDEANAEDDELEAPPAKHFKAGGALPVISASIYREASQIFPVAFAGMAGEQASDDRVYRPILPQPPALDNPSAVVDPRLVDPRLVDPHLQQPGPVIFGQQNAGVVSNQFNPPVTMGDQPYRTISCFQQDPNPSASLTLEQYMDLRLCISALSPDQCREVINGLENYQIKNAVYDRVLCYPNDEFTNGLRKGFVQRVNAVNQVVINFLGHCNHVKQTLDKWKNVAFLVQGAYEQLETDIKCYLGPSIDSIGVHSTRSDYILTKRNGLSALVDIGFIMLDIPAFNTAIGRSALKYDGLSRAVGNILHSAANPQQRQQLLEHGIEESLMRLEQHAKEAGIFPNLSKALSTDPALSSDPALKPKAKAKNAEPAKRRKRNTKAQQGNNNLQRGIVNPHQENVHPHQGIVNPQQGVYNPQQGVYNPQQGIINPQQGIVSHQQHNFNPQQGAFNQQQDIINPEQGIVNPQQGIFHQQEGSGHSQQGTNDHQQGFTVPVQDDASFQHGITEPQQDTANSQQGNVNLPGGTIYAQDGTTVLDPTQIPPEGLSDPSMWDTWWPRPEQSSGDDPSTGFDASYASGLLAELYNGSHNTLSSATPTTHTLSSATPTTNTLSSATSTTGQANDHSLDTCQQPGPSGSGMGQEAGQADGTQQQEEFSQEKLLAAELRAAADRFEQELGLEQMILAQQMGAQLAPATAPQVQQHQGSEQNMPAQSMVAAQNYEQHQSMDQNAYIQYAGYQVQRNQGNQQNMPVQYAAQQGQPRQGLQQNVPAQSPYEQVQPQQGLQQNVAAQPAAAKKGRKPRASRKKNNQATKDKPVVEPGRENVELSLYNHTPASFEDVTREIFDQMSREHVGKTPQTQVYMAPVVAKRIENGVTQIQNRIEKVVNHYKNKEVLLKSQEYALGALLWIVQACAIDQGGTVLSAEVARQLRRDHVVHAIWSCVRIASAEEMKRLLHYCEPESDVTAEVKLDAIIKTMKNVHVTGWENLQYILDEMRKIAGMA</sequence>
<name>A0A423WBH0_CYTCH</name>
<feature type="region of interest" description="Disordered" evidence="1">
    <location>
        <begin position="976"/>
        <end position="1018"/>
    </location>
</feature>
<feature type="compositionally biased region" description="Low complexity" evidence="1">
    <location>
        <begin position="1380"/>
        <end position="1390"/>
    </location>
</feature>
<feature type="region of interest" description="Disordered" evidence="1">
    <location>
        <begin position="561"/>
        <end position="582"/>
    </location>
</feature>
<feature type="compositionally biased region" description="Polar residues" evidence="1">
    <location>
        <begin position="1005"/>
        <end position="1014"/>
    </location>
</feature>
<feature type="compositionally biased region" description="Basic residues" evidence="1">
    <location>
        <begin position="1419"/>
        <end position="1431"/>
    </location>
</feature>
<proteinExistence type="predicted"/>